<evidence type="ECO:0000256" key="2">
    <source>
        <dbReference type="ARBA" id="ARBA00012502"/>
    </source>
</evidence>
<dbReference type="EMBL" id="GDRN01105302">
    <property type="protein sequence ID" value="JAI57754.1"/>
    <property type="molecule type" value="Transcribed_RNA"/>
</dbReference>
<dbReference type="InterPro" id="IPR049006">
    <property type="entry name" value="MsrA_helical"/>
</dbReference>
<evidence type="ECO:0000256" key="3">
    <source>
        <dbReference type="ARBA" id="ARBA00023002"/>
    </source>
</evidence>
<evidence type="ECO:0000259" key="6">
    <source>
        <dbReference type="Pfam" id="PF20939"/>
    </source>
</evidence>
<organism evidence="7">
    <name type="scientific">Scylla olivacea</name>
    <name type="common">Orange mud crab</name>
    <name type="synonym">Cancer olivacea</name>
    <dbReference type="NCBI Taxonomy" id="85551"/>
    <lineage>
        <taxon>Eukaryota</taxon>
        <taxon>Metazoa</taxon>
        <taxon>Ecdysozoa</taxon>
        <taxon>Arthropoda</taxon>
        <taxon>Crustacea</taxon>
        <taxon>Multicrustacea</taxon>
        <taxon>Malacostraca</taxon>
        <taxon>Eumalacostraca</taxon>
        <taxon>Eucarida</taxon>
        <taxon>Decapoda</taxon>
        <taxon>Pleocyemata</taxon>
        <taxon>Brachyura</taxon>
        <taxon>Eubrachyura</taxon>
        <taxon>Portunoidea</taxon>
        <taxon>Portunidae</taxon>
        <taxon>Portuninae</taxon>
        <taxon>Scylla</taxon>
    </lineage>
</organism>
<dbReference type="InterPro" id="IPR036509">
    <property type="entry name" value="Met_Sox_Rdtase_MsrA_sf"/>
</dbReference>
<dbReference type="PANTHER" id="PTHR43774:SF1">
    <property type="entry name" value="PEPTIDE METHIONINE SULFOXIDE REDUCTASE MSRA 2"/>
    <property type="match status" value="1"/>
</dbReference>
<dbReference type="Pfam" id="PF20939">
    <property type="entry name" value="MsrA_helical"/>
    <property type="match status" value="1"/>
</dbReference>
<reference evidence="7" key="1">
    <citation type="submission" date="2015-09" db="EMBL/GenBank/DDBJ databases">
        <title>Scylla olivacea transcriptome.</title>
        <authorList>
            <person name="Ikhwanuddin M."/>
        </authorList>
    </citation>
    <scope>NUCLEOTIDE SEQUENCE</scope>
</reference>
<feature type="domain" description="Selenoprotein methionine sulfoxide reductase A helical" evidence="6">
    <location>
        <begin position="116"/>
        <end position="152"/>
    </location>
</feature>
<accession>A0A0P4VXQ5</accession>
<keyword evidence="3" id="KW-0560">Oxidoreductase</keyword>
<dbReference type="Pfam" id="PF01625">
    <property type="entry name" value="PMSR"/>
    <property type="match status" value="1"/>
</dbReference>
<dbReference type="PANTHER" id="PTHR43774">
    <property type="entry name" value="PEPTIDE METHIONINE SULFOXIDE REDUCTASE"/>
    <property type="match status" value="1"/>
</dbReference>
<sequence>MLNPTYRNLGDHTETVDVDYDPQATNYSDLLKMFWDNHDPTANCTRQYMSAIFYHDEEQKHLAEETLEEKKKTTSEHIKTSILPFKEFYEAEDYHQKYQLQRHPALVNALDLEPGEELIKSHVAARINGYVGGYGTVSSYDKEWKTWGITDKMAEYIREQVVAST</sequence>
<evidence type="ECO:0000256" key="4">
    <source>
        <dbReference type="ARBA" id="ARBA00030643"/>
    </source>
</evidence>
<dbReference type="SUPFAM" id="SSF55068">
    <property type="entry name" value="Peptide methionine sulfoxide reductase"/>
    <property type="match status" value="1"/>
</dbReference>
<name>A0A0P4VXQ5_SCYOL</name>
<comment type="similarity">
    <text evidence="1">Belongs to the MsrA Met sulfoxide reductase family.</text>
</comment>
<dbReference type="EC" id="1.8.4.11" evidence="2"/>
<evidence type="ECO:0000313" key="7">
    <source>
        <dbReference type="EMBL" id="JAI57755.1"/>
    </source>
</evidence>
<dbReference type="InterPro" id="IPR002569">
    <property type="entry name" value="Met_Sox_Rdtase_MsrA_dom"/>
</dbReference>
<dbReference type="Gene3D" id="3.30.1060.10">
    <property type="entry name" value="Peptide methionine sulphoxide reductase MsrA"/>
    <property type="match status" value="1"/>
</dbReference>
<protein>
    <recommendedName>
        <fullName evidence="2">peptide-methionine (S)-S-oxide reductase</fullName>
        <ecNumber evidence="2">1.8.4.11</ecNumber>
    </recommendedName>
    <alternativeName>
        <fullName evidence="4">Peptide-methionine (S)-S-oxide reductase</fullName>
    </alternativeName>
</protein>
<proteinExistence type="inferred from homology"/>
<evidence type="ECO:0000259" key="5">
    <source>
        <dbReference type="Pfam" id="PF01625"/>
    </source>
</evidence>
<dbReference type="EMBL" id="GDRN01105301">
    <property type="protein sequence ID" value="JAI57755.1"/>
    <property type="molecule type" value="Transcribed_RNA"/>
</dbReference>
<evidence type="ECO:0000256" key="1">
    <source>
        <dbReference type="ARBA" id="ARBA00005591"/>
    </source>
</evidence>
<dbReference type="AlphaFoldDB" id="A0A0P4VXQ5"/>
<dbReference type="GO" id="GO:0008113">
    <property type="term" value="F:peptide-methionine (S)-S-oxide reductase activity"/>
    <property type="evidence" value="ECO:0007669"/>
    <property type="project" value="UniProtKB-EC"/>
</dbReference>
<feature type="domain" description="Peptide methionine sulphoxide reductase MsrA" evidence="5">
    <location>
        <begin position="3"/>
        <end position="102"/>
    </location>
</feature>